<dbReference type="eggNOG" id="ENOG502S067">
    <property type="taxonomic scope" value="Eukaryota"/>
</dbReference>
<sequence length="730" mass="80345">MLNECMWTRLTSLTRAGIRHAAARSAVLTAAASAASAAFPRCYIASACPPPRSRGCSGIAAAREQPLQEPADDFAWTLPVVCPGCGGLSQTVDSDAAGFYSPKKRNRPMQTREPTSLVKKREAEEAVWQQAVEMLAQQGHSPLPAATVETTSTSMKAEKTEGPLLCDRCHDLVHQSRGQPILHPSIDSIRAIIESSPHRDNHIYHVLDAADFPMSLIPNLVSSLDLPRLRTQNRRSKSRQYIRGRTADVSFIITRSDLLAPRKEDVDRMMPYLQEVLRDSLGRAGKNLRLGNVRCVSAKRGWWTPSVKDEIWKRGGAGWVVGKVNVGKSALFEVVYPKGRSANPEVQAKLQKVRQRGALNPPIGNSQSLDALDQSDVAGIGDSMLEASESRLHENLESQVQSPVVCERNALLKVDSQPDQLEQSALAENEIWDEDEDETLSMLPPAQPETEYPHMPIVSSLPGTTAAPIRIPFGKGKGELVDLPGVQRSSMETHIKPEHRSSLVMTRRIVPEQFVLHSGRSLVLGGIIRITPKTENVTFLVYPFTQLTPHATRNDKAVAIQTGINEDGSPYDGTVENIGTDTAKNRIKSAGVFTIQWNATKKRTGSLTDRTAGKQKADELPFIVYSADVLIEGVGWVEIACQVRNRKKSLLSDALSTELGRDVESNDVLPEVEVFSPKGKFIGIRRPMNAYITGGPRRMAKHARRKRPRMSISYQKRMEGGRKGGQTKTP</sequence>
<evidence type="ECO:0000256" key="1">
    <source>
        <dbReference type="SAM" id="MobiDB-lite"/>
    </source>
</evidence>
<name>N1QIW3_SPHMS</name>
<organism evidence="2 3">
    <name type="scientific">Sphaerulina musiva (strain SO2202)</name>
    <name type="common">Poplar stem canker fungus</name>
    <name type="synonym">Septoria musiva</name>
    <dbReference type="NCBI Taxonomy" id="692275"/>
    <lineage>
        <taxon>Eukaryota</taxon>
        <taxon>Fungi</taxon>
        <taxon>Dikarya</taxon>
        <taxon>Ascomycota</taxon>
        <taxon>Pezizomycotina</taxon>
        <taxon>Dothideomycetes</taxon>
        <taxon>Dothideomycetidae</taxon>
        <taxon>Mycosphaerellales</taxon>
        <taxon>Mycosphaerellaceae</taxon>
        <taxon>Sphaerulina</taxon>
    </lineage>
</organism>
<feature type="compositionally biased region" description="Basic residues" evidence="1">
    <location>
        <begin position="698"/>
        <end position="709"/>
    </location>
</feature>
<accession>N1QIW3</accession>
<evidence type="ECO:0000313" key="3">
    <source>
        <dbReference type="Proteomes" id="UP000016931"/>
    </source>
</evidence>
<dbReference type="Gene3D" id="3.40.50.300">
    <property type="entry name" value="P-loop containing nucleotide triphosphate hydrolases"/>
    <property type="match status" value="1"/>
</dbReference>
<dbReference type="InterPro" id="IPR027417">
    <property type="entry name" value="P-loop_NTPase"/>
</dbReference>
<dbReference type="EMBL" id="KB456260">
    <property type="protein sequence ID" value="EMF17135.1"/>
    <property type="molecule type" value="Genomic_DNA"/>
</dbReference>
<gene>
    <name evidence="2" type="ORF">SEPMUDRAFT_146227</name>
</gene>
<dbReference type="HOGENOM" id="CLU_015286_0_0_1"/>
<dbReference type="OrthoDB" id="1696305at2759"/>
<dbReference type="AlphaFoldDB" id="N1QIW3"/>
<dbReference type="SUPFAM" id="SSF52540">
    <property type="entry name" value="P-loop containing nucleoside triphosphate hydrolases"/>
    <property type="match status" value="1"/>
</dbReference>
<dbReference type="PANTHER" id="PTHR46434:SF1">
    <property type="entry name" value="GENETIC INTERACTOR OF PROHIBITINS 3, MITOCHONDRIAL"/>
    <property type="match status" value="1"/>
</dbReference>
<dbReference type="OMA" id="GWLNNKP"/>
<dbReference type="STRING" id="692275.N1QIW3"/>
<feature type="region of interest" description="Disordered" evidence="1">
    <location>
        <begin position="696"/>
        <end position="730"/>
    </location>
</feature>
<protein>
    <submittedName>
        <fullName evidence="2">Uncharacterized protein</fullName>
    </submittedName>
</protein>
<proteinExistence type="predicted"/>
<dbReference type="PANTHER" id="PTHR46434">
    <property type="entry name" value="GENETIC INTERACTOR OF PROHIBITINS 3, MITOCHONDRIAL"/>
    <property type="match status" value="1"/>
</dbReference>
<feature type="region of interest" description="Disordered" evidence="1">
    <location>
        <begin position="99"/>
        <end position="120"/>
    </location>
</feature>
<keyword evidence="3" id="KW-1185">Reference proteome</keyword>
<dbReference type="RefSeq" id="XP_016765256.1">
    <property type="nucleotide sequence ID" value="XM_016903527.1"/>
</dbReference>
<dbReference type="Proteomes" id="UP000016931">
    <property type="component" value="Unassembled WGS sequence"/>
</dbReference>
<dbReference type="GO" id="GO:0005739">
    <property type="term" value="C:mitochondrion"/>
    <property type="evidence" value="ECO:0007669"/>
    <property type="project" value="TreeGrafter"/>
</dbReference>
<evidence type="ECO:0000313" key="2">
    <source>
        <dbReference type="EMBL" id="EMF17135.1"/>
    </source>
</evidence>
<reference evidence="2 3" key="1">
    <citation type="journal article" date="2012" name="PLoS Pathog.">
        <title>Diverse lifestyles and strategies of plant pathogenesis encoded in the genomes of eighteen Dothideomycetes fungi.</title>
        <authorList>
            <person name="Ohm R.A."/>
            <person name="Feau N."/>
            <person name="Henrissat B."/>
            <person name="Schoch C.L."/>
            <person name="Horwitz B.A."/>
            <person name="Barry K.W."/>
            <person name="Condon B.J."/>
            <person name="Copeland A.C."/>
            <person name="Dhillon B."/>
            <person name="Glaser F."/>
            <person name="Hesse C.N."/>
            <person name="Kosti I."/>
            <person name="LaButti K."/>
            <person name="Lindquist E.A."/>
            <person name="Lucas S."/>
            <person name="Salamov A.A."/>
            <person name="Bradshaw R.E."/>
            <person name="Ciuffetti L."/>
            <person name="Hamelin R.C."/>
            <person name="Kema G.H.J."/>
            <person name="Lawrence C."/>
            <person name="Scott J.A."/>
            <person name="Spatafora J.W."/>
            <person name="Turgeon B.G."/>
            <person name="de Wit P.J.G.M."/>
            <person name="Zhong S."/>
            <person name="Goodwin S.B."/>
            <person name="Grigoriev I.V."/>
        </authorList>
    </citation>
    <scope>NUCLEOTIDE SEQUENCE [LARGE SCALE GENOMIC DNA]</scope>
    <source>
        <strain evidence="2 3">SO2202</strain>
    </source>
</reference>
<dbReference type="InterPro" id="IPR050896">
    <property type="entry name" value="Mito_lipid_metab_GTPase"/>
</dbReference>
<dbReference type="GeneID" id="27900664"/>